<feature type="transmembrane region" description="Helical" evidence="9">
    <location>
        <begin position="156"/>
        <end position="176"/>
    </location>
</feature>
<dbReference type="SUPFAM" id="SSF55874">
    <property type="entry name" value="ATPase domain of HSP90 chaperone/DNA topoisomerase II/histidine kinase"/>
    <property type="match status" value="1"/>
</dbReference>
<evidence type="ECO:0000256" key="3">
    <source>
        <dbReference type="ARBA" id="ARBA00022553"/>
    </source>
</evidence>
<protein>
    <recommendedName>
        <fullName evidence="2">histidine kinase</fullName>
        <ecNumber evidence="2">2.7.13.3</ecNumber>
    </recommendedName>
</protein>
<keyword evidence="5" id="KW-0547">Nucleotide-binding</keyword>
<dbReference type="InterPro" id="IPR003594">
    <property type="entry name" value="HATPase_dom"/>
</dbReference>
<keyword evidence="4" id="KW-0808">Transferase</keyword>
<evidence type="ECO:0000256" key="1">
    <source>
        <dbReference type="ARBA" id="ARBA00000085"/>
    </source>
</evidence>
<comment type="caution">
    <text evidence="11">The sequence shown here is derived from an EMBL/GenBank/DDBJ whole genome shotgun (WGS) entry which is preliminary data.</text>
</comment>
<dbReference type="GO" id="GO:0000155">
    <property type="term" value="F:phosphorelay sensor kinase activity"/>
    <property type="evidence" value="ECO:0007669"/>
    <property type="project" value="InterPro"/>
</dbReference>
<keyword evidence="6 11" id="KW-0418">Kinase</keyword>
<dbReference type="CDD" id="cd00082">
    <property type="entry name" value="HisKA"/>
    <property type="match status" value="1"/>
</dbReference>
<feature type="domain" description="Histidine kinase" evidence="10">
    <location>
        <begin position="194"/>
        <end position="402"/>
    </location>
</feature>
<dbReference type="EC" id="2.7.13.3" evidence="2"/>
<dbReference type="InterPro" id="IPR003661">
    <property type="entry name" value="HisK_dim/P_dom"/>
</dbReference>
<dbReference type="Gene3D" id="3.30.565.10">
    <property type="entry name" value="Histidine kinase-like ATPase, C-terminal domain"/>
    <property type="match status" value="1"/>
</dbReference>
<evidence type="ECO:0000256" key="5">
    <source>
        <dbReference type="ARBA" id="ARBA00022741"/>
    </source>
</evidence>
<evidence type="ECO:0000259" key="10">
    <source>
        <dbReference type="PROSITE" id="PS50109"/>
    </source>
</evidence>
<evidence type="ECO:0000256" key="7">
    <source>
        <dbReference type="ARBA" id="ARBA00022840"/>
    </source>
</evidence>
<name>A0A7V2ZL32_9BACT</name>
<evidence type="ECO:0000256" key="6">
    <source>
        <dbReference type="ARBA" id="ARBA00022777"/>
    </source>
</evidence>
<dbReference type="Pfam" id="PF02518">
    <property type="entry name" value="HATPase_c"/>
    <property type="match status" value="1"/>
</dbReference>
<keyword evidence="3" id="KW-0597">Phosphoprotein</keyword>
<reference evidence="11" key="1">
    <citation type="journal article" date="2020" name="mSystems">
        <title>Genome- and Community-Level Interaction Insights into Carbon Utilization and Element Cycling Functions of Hydrothermarchaeota in Hydrothermal Sediment.</title>
        <authorList>
            <person name="Zhou Z."/>
            <person name="Liu Y."/>
            <person name="Xu W."/>
            <person name="Pan J."/>
            <person name="Luo Z.H."/>
            <person name="Li M."/>
        </authorList>
    </citation>
    <scope>NUCLEOTIDE SEQUENCE [LARGE SCALE GENOMIC DNA]</scope>
    <source>
        <strain evidence="11">SpSt-479</strain>
    </source>
</reference>
<evidence type="ECO:0000256" key="9">
    <source>
        <dbReference type="SAM" id="Phobius"/>
    </source>
</evidence>
<dbReference type="EMBL" id="DSUJ01000008">
    <property type="protein sequence ID" value="HFI91991.1"/>
    <property type="molecule type" value="Genomic_DNA"/>
</dbReference>
<dbReference type="PROSITE" id="PS50109">
    <property type="entry name" value="HIS_KIN"/>
    <property type="match status" value="1"/>
</dbReference>
<dbReference type="InterPro" id="IPR036890">
    <property type="entry name" value="HATPase_C_sf"/>
</dbReference>
<evidence type="ECO:0000256" key="8">
    <source>
        <dbReference type="ARBA" id="ARBA00023012"/>
    </source>
</evidence>
<gene>
    <name evidence="11" type="ORF">ENS31_10775</name>
</gene>
<keyword evidence="8" id="KW-0902">Two-component regulatory system</keyword>
<evidence type="ECO:0000313" key="11">
    <source>
        <dbReference type="EMBL" id="HFI91991.1"/>
    </source>
</evidence>
<dbReference type="PANTHER" id="PTHR43065:SF10">
    <property type="entry name" value="PEROXIDE STRESS-ACTIVATED HISTIDINE KINASE MAK3"/>
    <property type="match status" value="1"/>
</dbReference>
<accession>A0A7V2ZL32</accession>
<dbReference type="PANTHER" id="PTHR43065">
    <property type="entry name" value="SENSOR HISTIDINE KINASE"/>
    <property type="match status" value="1"/>
</dbReference>
<dbReference type="PRINTS" id="PR00344">
    <property type="entry name" value="BCTRLSENSOR"/>
</dbReference>
<dbReference type="Gene3D" id="1.10.287.130">
    <property type="match status" value="1"/>
</dbReference>
<dbReference type="SMART" id="SM00387">
    <property type="entry name" value="HATPase_c"/>
    <property type="match status" value="1"/>
</dbReference>
<dbReference type="InterPro" id="IPR005467">
    <property type="entry name" value="His_kinase_dom"/>
</dbReference>
<sequence>MKMSGGPASVNLKLVLILIALAIAFGTLYYTNKLVSKLQEKERQIVELYAKGIEYIANTENPDADITFLFDNIIKPIDFPLILTDKDDHINLDSKTDLRNIKLDSTLSREQQEKILYKMMNEMDEVHPPINITYADTLILTRIHYGDSELIKQLQFYPYLQIAIAAIFILLGYIGFSYIKKSEQSNIWVGMAKETAHQFGTPISSLMGWLEMLKLNYNDPNKVLDIAEEISNDVEKLNKITIRFSKIGSKPDLKPQNLFEEVNKVTDYFNRRLPQTGKTVELKIGGDKNLCAMINSDLFEWVIENLIKNALDAIEDKNGLISISILEGKKYAEIEVADNGKGIDLKRRKDVFRPGYSTKKRGWGLGLSLSKRIIEGYHGGKIFVKSSVPNEGTVFKIQLKKC</sequence>
<organism evidence="11">
    <name type="scientific">Ignavibacterium album</name>
    <dbReference type="NCBI Taxonomy" id="591197"/>
    <lineage>
        <taxon>Bacteria</taxon>
        <taxon>Pseudomonadati</taxon>
        <taxon>Ignavibacteriota</taxon>
        <taxon>Ignavibacteria</taxon>
        <taxon>Ignavibacteriales</taxon>
        <taxon>Ignavibacteriaceae</taxon>
        <taxon>Ignavibacterium</taxon>
    </lineage>
</organism>
<proteinExistence type="predicted"/>
<dbReference type="InterPro" id="IPR004358">
    <property type="entry name" value="Sig_transdc_His_kin-like_C"/>
</dbReference>
<keyword evidence="9" id="KW-0812">Transmembrane</keyword>
<dbReference type="CDD" id="cd00075">
    <property type="entry name" value="HATPase"/>
    <property type="match status" value="1"/>
</dbReference>
<dbReference type="GO" id="GO:0005524">
    <property type="term" value="F:ATP binding"/>
    <property type="evidence" value="ECO:0007669"/>
    <property type="project" value="UniProtKB-KW"/>
</dbReference>
<dbReference type="AlphaFoldDB" id="A0A7V2ZL32"/>
<evidence type="ECO:0000256" key="2">
    <source>
        <dbReference type="ARBA" id="ARBA00012438"/>
    </source>
</evidence>
<feature type="transmembrane region" description="Helical" evidence="9">
    <location>
        <begin position="12"/>
        <end position="31"/>
    </location>
</feature>
<comment type="catalytic activity">
    <reaction evidence="1">
        <text>ATP + protein L-histidine = ADP + protein N-phospho-L-histidine.</text>
        <dbReference type="EC" id="2.7.13.3"/>
    </reaction>
</comment>
<keyword evidence="9" id="KW-0472">Membrane</keyword>
<keyword evidence="9" id="KW-1133">Transmembrane helix</keyword>
<evidence type="ECO:0000256" key="4">
    <source>
        <dbReference type="ARBA" id="ARBA00022679"/>
    </source>
</evidence>
<keyword evidence="7" id="KW-0067">ATP-binding</keyword>